<dbReference type="InterPro" id="IPR007074">
    <property type="entry name" value="LicD/FKTN/FKRP_NTP_transf"/>
</dbReference>
<evidence type="ECO:0000256" key="3">
    <source>
        <dbReference type="ARBA" id="ARBA00022989"/>
    </source>
</evidence>
<sequence>MVFTIRRRYVQISAVIFLLFLLISTLLSRHAHSSVSKGLNYIDSLTLLIFSERKPEVTDKHSEFNQKVSKLLAQKQKDDSEDKFWAIDTELTADQTQLTIPSYFKEPVSSRPVIGPFDPRFTLAIYYSYIARHPETLKNREVPFHWSDWVDMTPLNKYFFSANKLSFSCDEFDFRPYQDIHWPNTKEPIQKGAFDPKDFCRLETATDGHGLGFVVDQYFGRLNQEYSSILGKAFLYTLAPNPYSVTFLTKDGSYTVEISREKSKFLNNSMVGEYLKENGMKMEINTLEEFRALQKKIAPVADEVFHDYEVHIKHEDFLYEPSKVVKELEQSHSSGVLKSHEVNYLNSVRYSMAEHKSPPKYFKEARIFDTVKGDHYDWRFFNGFRLGTQEQTNTLHRLVRSWLSFTRKQGITTWMAHGSLLSWYWNGVAFPWDNDIDVQVPMKSLHKLSLKFNQSLIVEDSEDGFGRYFLDCGSFIATRNHNNGNNNIDARYIDIDSGLYIDITGLAVSSDASPSRYHDLLPSGYDEKAHSHFETNDLLKVYNCRNDHFSSHTELSPLVKTFVEGEVAYVPKRYSDILTYEYDGKGMLQNFFAGHLFIPQLRLWIHQDTLRFFIRHRSEWKQYYSTPDDIHSSLTIPKTTGKLNNDEIKILLGLSEDDFIDLLLADDLLLNYVLSRELTSVHETEIMRLLFGKTTQDVVTNAPDFKPLMYEPYLYRLNRDLTTFDARVETFVRLNAKLELDLAAQAARAQEAKSEASESKNHDDQLSDDSAAKKEADTAETESEAPKGDSVKASDGLANQTTAQEASLETQHTSDDNSQSSAEEPKQESAAEASSETNDVAKLETDEKTETGLEDNSKDATQESVGAVAEEAF</sequence>
<keyword evidence="3" id="KW-1133">Transmembrane helix</keyword>
<keyword evidence="4" id="KW-0472">Membrane</keyword>
<feature type="domain" description="LicD/FKTN/FKRP nucleotidyltransferase" evidence="6">
    <location>
        <begin position="406"/>
        <end position="516"/>
    </location>
</feature>
<feature type="compositionally biased region" description="Polar residues" evidence="5">
    <location>
        <begin position="797"/>
        <end position="822"/>
    </location>
</feature>
<evidence type="ECO:0000256" key="1">
    <source>
        <dbReference type="ARBA" id="ARBA00004167"/>
    </source>
</evidence>
<comment type="subcellular location">
    <subcellularLocation>
        <location evidence="1">Membrane</location>
        <topology evidence="1">Single-pass membrane protein</topology>
    </subcellularLocation>
</comment>
<protein>
    <submittedName>
        <fullName evidence="7">LicD family protein</fullName>
    </submittedName>
</protein>
<dbReference type="EMBL" id="CP034456">
    <property type="protein sequence ID" value="QBM86289.1"/>
    <property type="molecule type" value="Genomic_DNA"/>
</dbReference>
<dbReference type="InterPro" id="IPR009644">
    <property type="entry name" value="FKTN/MNN4/W02B3.4-1"/>
</dbReference>
<dbReference type="Pfam" id="PF04991">
    <property type="entry name" value="LicD"/>
    <property type="match status" value="2"/>
</dbReference>
<evidence type="ECO:0000256" key="5">
    <source>
        <dbReference type="SAM" id="MobiDB-lite"/>
    </source>
</evidence>
<dbReference type="PANTHER" id="PTHR15407:SF28">
    <property type="entry name" value="RIBITOL-5-PHOSPHATE TRANSFERASE FKTN"/>
    <property type="match status" value="1"/>
</dbReference>
<feature type="region of interest" description="Disordered" evidence="5">
    <location>
        <begin position="751"/>
        <end position="873"/>
    </location>
</feature>
<dbReference type="GO" id="GO:0009100">
    <property type="term" value="P:glycoprotein metabolic process"/>
    <property type="evidence" value="ECO:0007669"/>
    <property type="project" value="UniProtKB-ARBA"/>
</dbReference>
<dbReference type="GO" id="GO:0016020">
    <property type="term" value="C:membrane"/>
    <property type="evidence" value="ECO:0007669"/>
    <property type="project" value="UniProtKB-SubCell"/>
</dbReference>
<dbReference type="STRING" id="2163413.A0A4P6XI50"/>
<evidence type="ECO:0000256" key="2">
    <source>
        <dbReference type="ARBA" id="ARBA00022692"/>
    </source>
</evidence>
<keyword evidence="8" id="KW-1185">Reference proteome</keyword>
<accession>A0A4P6XI50</accession>
<evidence type="ECO:0000313" key="7">
    <source>
        <dbReference type="EMBL" id="QBM86289.1"/>
    </source>
</evidence>
<evidence type="ECO:0000259" key="6">
    <source>
        <dbReference type="Pfam" id="PF04991"/>
    </source>
</evidence>
<dbReference type="PANTHER" id="PTHR15407">
    <property type="entry name" value="FUKUTIN-RELATED"/>
    <property type="match status" value="1"/>
</dbReference>
<reference evidence="8" key="1">
    <citation type="submission" date="2019-03" db="EMBL/GenBank/DDBJ databases">
        <title>Snf2 controls pulcherriminic acid biosynthesis and connects pigmentation and antifungal activity of the yeast Metschnikowia pulcherrima.</title>
        <authorList>
            <person name="Gore-Lloyd D."/>
            <person name="Sumann I."/>
            <person name="Brachmann A.O."/>
            <person name="Schneeberger K."/>
            <person name="Ortiz-Merino R.A."/>
            <person name="Moreno-Beltran M."/>
            <person name="Schlaefli M."/>
            <person name="Kirner P."/>
            <person name="Santos Kron A."/>
            <person name="Wolfe K.H."/>
            <person name="Piel J."/>
            <person name="Ahrens C.H."/>
            <person name="Henk D."/>
            <person name="Freimoser F.M."/>
        </authorList>
    </citation>
    <scope>NUCLEOTIDE SEQUENCE [LARGE SCALE GENOMIC DNA]</scope>
    <source>
        <strain evidence="8">APC 1.2</strain>
    </source>
</reference>
<dbReference type="Proteomes" id="UP000292447">
    <property type="component" value="Chromosome I"/>
</dbReference>
<organism evidence="7 8">
    <name type="scientific">Metschnikowia aff. pulcherrima</name>
    <dbReference type="NCBI Taxonomy" id="2163413"/>
    <lineage>
        <taxon>Eukaryota</taxon>
        <taxon>Fungi</taxon>
        <taxon>Dikarya</taxon>
        <taxon>Ascomycota</taxon>
        <taxon>Saccharomycotina</taxon>
        <taxon>Pichiomycetes</taxon>
        <taxon>Metschnikowiaceae</taxon>
        <taxon>Metschnikowia</taxon>
    </lineage>
</organism>
<feature type="domain" description="LicD/FKTN/FKRP nucleotidyltransferase" evidence="6">
    <location>
        <begin position="530"/>
        <end position="582"/>
    </location>
</feature>
<name>A0A4P6XI50_9ASCO</name>
<proteinExistence type="predicted"/>
<evidence type="ECO:0000313" key="8">
    <source>
        <dbReference type="Proteomes" id="UP000292447"/>
    </source>
</evidence>
<feature type="compositionally biased region" description="Basic and acidic residues" evidence="5">
    <location>
        <begin position="751"/>
        <end position="777"/>
    </location>
</feature>
<gene>
    <name evidence="7" type="primary">MPUL0A09260</name>
    <name evidence="7" type="ORF">METSCH_A09260</name>
</gene>
<dbReference type="AlphaFoldDB" id="A0A4P6XI50"/>
<keyword evidence="2" id="KW-0812">Transmembrane</keyword>
<evidence type="ECO:0000256" key="4">
    <source>
        <dbReference type="ARBA" id="ARBA00023136"/>
    </source>
</evidence>
<feature type="compositionally biased region" description="Basic and acidic residues" evidence="5">
    <location>
        <begin position="839"/>
        <end position="861"/>
    </location>
</feature>